<dbReference type="EMBL" id="SGXC01000001">
    <property type="protein sequence ID" value="RZS85185.1"/>
    <property type="molecule type" value="Genomic_DNA"/>
</dbReference>
<dbReference type="OrthoDB" id="9795903at2"/>
<dbReference type="Pfam" id="PF08808">
    <property type="entry name" value="RES"/>
    <property type="match status" value="1"/>
</dbReference>
<evidence type="ECO:0000313" key="2">
    <source>
        <dbReference type="EMBL" id="RZS85185.1"/>
    </source>
</evidence>
<accession>A0A4Q7NJF2</accession>
<dbReference type="SMART" id="SM00953">
    <property type="entry name" value="RES"/>
    <property type="match status" value="1"/>
</dbReference>
<evidence type="ECO:0000259" key="1">
    <source>
        <dbReference type="SMART" id="SM00953"/>
    </source>
</evidence>
<dbReference type="InterPro" id="IPR014914">
    <property type="entry name" value="RES_dom"/>
</dbReference>
<name>A0A4Q7NJF2_9BURK</name>
<sequence length="241" mass="26558">MTHLAEGAAAPVAEPPPVGEVRWTPCHRLVPSRFPPTGLYDRVADPADLDVVFAIENLTNPRVRDEAGNLRLVPEEDRISGPGTTPIMAAFTHLNPAGSRFSDGSWGVYYAGESLETAVAETMHHRARFLAATREPALEIDMRHYLADLAAPLHDLRGLRPALPRIYDPDDYAASQALARQLRLAGSWGVAYDSVRRPGGQCAAVFRPRGLTRCRQSQHIAFIWDGHRMSGWYSKSALRSV</sequence>
<evidence type="ECO:0000313" key="3">
    <source>
        <dbReference type="Proteomes" id="UP000292445"/>
    </source>
</evidence>
<organism evidence="2 3">
    <name type="scientific">Pigmentiphaga kullae</name>
    <dbReference type="NCBI Taxonomy" id="151784"/>
    <lineage>
        <taxon>Bacteria</taxon>
        <taxon>Pseudomonadati</taxon>
        <taxon>Pseudomonadota</taxon>
        <taxon>Betaproteobacteria</taxon>
        <taxon>Burkholderiales</taxon>
        <taxon>Alcaligenaceae</taxon>
        <taxon>Pigmentiphaga</taxon>
    </lineage>
</organism>
<comment type="caution">
    <text evidence="2">The sequence shown here is derived from an EMBL/GenBank/DDBJ whole genome shotgun (WGS) entry which is preliminary data.</text>
</comment>
<feature type="domain" description="RES" evidence="1">
    <location>
        <begin position="90"/>
        <end position="217"/>
    </location>
</feature>
<dbReference type="Proteomes" id="UP000292445">
    <property type="component" value="Unassembled WGS sequence"/>
</dbReference>
<dbReference type="RefSeq" id="WP_130356440.1">
    <property type="nucleotide sequence ID" value="NZ_SGXC01000001.1"/>
</dbReference>
<protein>
    <submittedName>
        <fullName evidence="2">RES domain-containing protein</fullName>
    </submittedName>
</protein>
<proteinExistence type="predicted"/>
<gene>
    <name evidence="2" type="ORF">EV675_1208</name>
</gene>
<reference evidence="2 3" key="1">
    <citation type="submission" date="2019-02" db="EMBL/GenBank/DDBJ databases">
        <title>Genomic Encyclopedia of Type Strains, Phase IV (KMG-IV): sequencing the most valuable type-strain genomes for metagenomic binning, comparative biology and taxonomic classification.</title>
        <authorList>
            <person name="Goeker M."/>
        </authorList>
    </citation>
    <scope>NUCLEOTIDE SEQUENCE [LARGE SCALE GENOMIC DNA]</scope>
    <source>
        <strain evidence="2 3">K24</strain>
    </source>
</reference>
<dbReference type="AlphaFoldDB" id="A0A4Q7NJF2"/>
<keyword evidence="3" id="KW-1185">Reference proteome</keyword>